<evidence type="ECO:0008006" key="5">
    <source>
        <dbReference type="Google" id="ProtNLM"/>
    </source>
</evidence>
<name>A0A836HWN0_9TRYP</name>
<dbReference type="RefSeq" id="XP_067065235.1">
    <property type="nucleotide sequence ID" value="XM_067208524.1"/>
</dbReference>
<evidence type="ECO:0000313" key="3">
    <source>
        <dbReference type="EMBL" id="KAG5485651.1"/>
    </source>
</evidence>
<proteinExistence type="predicted"/>
<keyword evidence="1" id="KW-0472">Membrane</keyword>
<keyword evidence="1" id="KW-1133">Transmembrane helix</keyword>
<dbReference type="KEGG" id="loi:92362458"/>
<dbReference type="Proteomes" id="UP000674143">
    <property type="component" value="Unassembled WGS sequence"/>
</dbReference>
<protein>
    <recommendedName>
        <fullName evidence="5">Membrane-associated protein</fullName>
    </recommendedName>
</protein>
<accession>A0A836HWN0</accession>
<dbReference type="EMBL" id="JAFHLR010000010">
    <property type="protein sequence ID" value="KAG5485651.1"/>
    <property type="molecule type" value="Genomic_DNA"/>
</dbReference>
<reference evidence="4" key="1">
    <citation type="journal article" date="2021" name="Microbiol. Resour. Announc.">
        <title>LGAAP: Leishmaniinae Genome Assembly and Annotation Pipeline.</title>
        <authorList>
            <person name="Almutairi H."/>
            <person name="Urbaniak M.D."/>
            <person name="Bates M.D."/>
            <person name="Jariyapan N."/>
            <person name="Kwakye-Nuako G."/>
            <person name="Thomaz-Soccol V."/>
            <person name="Al-Salem W.S."/>
            <person name="Dillon R.J."/>
            <person name="Bates P.A."/>
            <person name="Gatherer D."/>
        </authorList>
    </citation>
    <scope>NUCLEOTIDE SEQUENCE [LARGE SCALE GENOMIC DNA]</scope>
</reference>
<feature type="signal peptide" evidence="2">
    <location>
        <begin position="1"/>
        <end position="31"/>
    </location>
</feature>
<feature type="chain" id="PRO_5032715317" description="Membrane-associated protein" evidence="2">
    <location>
        <begin position="32"/>
        <end position="752"/>
    </location>
</feature>
<keyword evidence="4" id="KW-1185">Reference proteome</keyword>
<evidence type="ECO:0000256" key="2">
    <source>
        <dbReference type="SAM" id="SignalP"/>
    </source>
</evidence>
<dbReference type="GeneID" id="92362458"/>
<sequence length="752" mass="80862">MGHCVRRMPAVAAALLFVFIAAAVAPITTRAYDHEGVTVAGALMVGTNVPGPVGQSRILNPFALCADFNPADVSDATIIVGGASYLFMLNRYSTFLSFWFGQGTNLNSGPIDKVRLTGVFGCATLRPTSSSSLDVSAVYYVQNDRNLYWVVKGFVYLTQVALGISLFDVNVYNGNVYLLTSQSDVYQCAIGPGGAVTGSSCTKILLTGSDEYSILSKTSTSNFKGFTVSASGIFVALSSDLFWFSLGGSFIAKTAGVKFVDVMYTSDRHTADGGAPVLMAASTSALYSVTTSGSSISYTLVAGTETSSCNLALDNVDSPTNPTFCGITRIYPLTSDLVYITLAAASVVRAIVVGNTTVSDTIHRTPFPLYFVDNPSIMPLTLDSMNYELMGSTNIPFPYVAIDQATVAVNDATWSTSFSVDVSNRFFSTESSMAVTSTPFSGSLHGLETYYNRTNFILFGDANVMPICNLTKMLKIQRLTAATARMALKYSFIYTSNATNFTVGAQPNLTLMKLLVPYPFAEILNASGFFENTTTPEVLAAVPFNTTMLAAVRSTYASDRVYDQIFDGSSYPLGLLTAEQQQQVRWIIYALILGQLEMCAQSSHYSGSDSSSSNSHDDLVEGCVPRVGISNLTEMHLTGMPHSDFNITVFIPESMHYHFSISSCLNDTDWTDLLDYLRKVQMSNRKCDTGCIVGIAVLCAVVAAVLVVAIVIITSKRRRLATVVAPAAISEPKFASTLDMGSEDSSRNPLTR</sequence>
<keyword evidence="1" id="KW-0812">Transmembrane</keyword>
<keyword evidence="2" id="KW-0732">Signal</keyword>
<gene>
    <name evidence="3" type="ORF">LSCM4_06609</name>
</gene>
<evidence type="ECO:0000256" key="1">
    <source>
        <dbReference type="SAM" id="Phobius"/>
    </source>
</evidence>
<organism evidence="3 4">
    <name type="scientific">Leishmania orientalis</name>
    <dbReference type="NCBI Taxonomy" id="2249476"/>
    <lineage>
        <taxon>Eukaryota</taxon>
        <taxon>Discoba</taxon>
        <taxon>Euglenozoa</taxon>
        <taxon>Kinetoplastea</taxon>
        <taxon>Metakinetoplastina</taxon>
        <taxon>Trypanosomatida</taxon>
        <taxon>Trypanosomatidae</taxon>
        <taxon>Leishmaniinae</taxon>
        <taxon>Leishmania</taxon>
    </lineage>
</organism>
<evidence type="ECO:0000313" key="4">
    <source>
        <dbReference type="Proteomes" id="UP000674143"/>
    </source>
</evidence>
<comment type="caution">
    <text evidence="3">The sequence shown here is derived from an EMBL/GenBank/DDBJ whole genome shotgun (WGS) entry which is preliminary data.</text>
</comment>
<reference evidence="4" key="2">
    <citation type="journal article" date="2021" name="Sci. Data">
        <title>Chromosome-scale genome sequencing, assembly and annotation of six genomes from subfamily Leishmaniinae.</title>
        <authorList>
            <person name="Almutairi H."/>
            <person name="Urbaniak M.D."/>
            <person name="Bates M.D."/>
            <person name="Jariyapan N."/>
            <person name="Kwakye-Nuako G."/>
            <person name="Thomaz Soccol V."/>
            <person name="Al-Salem W.S."/>
            <person name="Dillon R.J."/>
            <person name="Bates P.A."/>
            <person name="Gatherer D."/>
        </authorList>
    </citation>
    <scope>NUCLEOTIDE SEQUENCE [LARGE SCALE GENOMIC DNA]</scope>
</reference>
<dbReference type="AlphaFoldDB" id="A0A836HWN0"/>
<feature type="transmembrane region" description="Helical" evidence="1">
    <location>
        <begin position="692"/>
        <end position="713"/>
    </location>
</feature>